<dbReference type="EMBL" id="RCML01000286">
    <property type="protein sequence ID" value="KAG2982180.1"/>
    <property type="molecule type" value="Genomic_DNA"/>
</dbReference>
<dbReference type="Proteomes" id="UP000735874">
    <property type="component" value="Unassembled WGS sequence"/>
</dbReference>
<evidence type="ECO:0000313" key="1">
    <source>
        <dbReference type="EMBL" id="KAG2858667.1"/>
    </source>
</evidence>
<name>A0A329SJI2_9STRA</name>
<dbReference type="Proteomes" id="UP000774804">
    <property type="component" value="Unassembled WGS sequence"/>
</dbReference>
<dbReference type="EMBL" id="RCMI01000296">
    <property type="protein sequence ID" value="KAG2919253.1"/>
    <property type="molecule type" value="Genomic_DNA"/>
</dbReference>
<dbReference type="Proteomes" id="UP000697107">
    <property type="component" value="Unassembled WGS sequence"/>
</dbReference>
<protein>
    <submittedName>
        <fullName evidence="7">Uncharacterized protein</fullName>
    </submittedName>
</protein>
<reference evidence="1" key="2">
    <citation type="submission" date="2018-10" db="EMBL/GenBank/DDBJ databases">
        <title>Effector identification in a new, highly contiguous assembly of the strawberry crown rot pathogen Phytophthora cactorum.</title>
        <authorList>
            <person name="Armitage A.D."/>
            <person name="Nellist C.F."/>
            <person name="Bates H."/>
            <person name="Vickerstaff R.J."/>
            <person name="Harrison R.J."/>
        </authorList>
    </citation>
    <scope>NUCLEOTIDE SEQUENCE</scope>
    <source>
        <strain evidence="1">15-7</strain>
        <strain evidence="2">4032</strain>
        <strain evidence="3">4040</strain>
        <strain evidence="4">P415</strain>
        <strain evidence="5">P421</strain>
    </source>
</reference>
<evidence type="ECO:0000313" key="7">
    <source>
        <dbReference type="EMBL" id="RAW36899.1"/>
    </source>
</evidence>
<dbReference type="EMBL" id="JAENGZ010000154">
    <property type="protein sequence ID" value="KAG6967104.1"/>
    <property type="molecule type" value="Genomic_DNA"/>
</dbReference>
<evidence type="ECO:0000313" key="2">
    <source>
        <dbReference type="EMBL" id="KAG2919253.1"/>
    </source>
</evidence>
<dbReference type="EMBL" id="RCMV01000274">
    <property type="protein sequence ID" value="KAG3220224.1"/>
    <property type="molecule type" value="Genomic_DNA"/>
</dbReference>
<keyword evidence="8" id="KW-1185">Reference proteome</keyword>
<dbReference type="Proteomes" id="UP000760860">
    <property type="component" value="Unassembled WGS sequence"/>
</dbReference>
<comment type="caution">
    <text evidence="7">The sequence shown here is derived from an EMBL/GenBank/DDBJ whole genome shotgun (WGS) entry which is preliminary data.</text>
</comment>
<evidence type="ECO:0000313" key="8">
    <source>
        <dbReference type="Proteomes" id="UP000251314"/>
    </source>
</evidence>
<reference evidence="6" key="3">
    <citation type="submission" date="2021-01" db="EMBL/GenBank/DDBJ databases">
        <title>Phytophthora aleatoria, a newly-described species from Pinus radiata is distinct from Phytophthora cactorum isolates based on comparative genomics.</title>
        <authorList>
            <person name="Mcdougal R."/>
            <person name="Panda P."/>
            <person name="Williams N."/>
            <person name="Studholme D.J."/>
        </authorList>
    </citation>
    <scope>NUCLEOTIDE SEQUENCE</scope>
    <source>
        <strain evidence="6">NZFS 3830</strain>
    </source>
</reference>
<gene>
    <name evidence="6" type="ORF">JG687_00004459</name>
    <name evidence="7" type="ORF">PC110_g6827</name>
    <name evidence="1" type="ORF">PC113_g9607</name>
    <name evidence="2" type="ORF">PC115_g10201</name>
    <name evidence="3" type="ORF">PC117_g11755</name>
    <name evidence="4" type="ORF">PC118_g10124</name>
    <name evidence="5" type="ORF">PC129_g9021</name>
</gene>
<dbReference type="Proteomes" id="UP000688947">
    <property type="component" value="Unassembled WGS sequence"/>
</dbReference>
<accession>A0A329SJI2</accession>
<dbReference type="VEuPathDB" id="FungiDB:PC110_g6827"/>
<dbReference type="OrthoDB" id="10281254at2759"/>
<dbReference type="Proteomes" id="UP000736787">
    <property type="component" value="Unassembled WGS sequence"/>
</dbReference>
<dbReference type="EMBL" id="RCMG01000243">
    <property type="protein sequence ID" value="KAG2858667.1"/>
    <property type="molecule type" value="Genomic_DNA"/>
</dbReference>
<sequence length="158" mass="17755">MQDSQNLIPCLVKRVGHEMKRSGFLILLRAGRIQSEQASLLSKDVLPPQLKQTLAQKSTVWIELELLLLVVEVERAPDGDGRGDVAFAVGLVLIATGKFATTTVGRTHTQQCARMIPIIARVWERHRMHHVITNLFTELVTSLKTKSRRFALGRKMYG</sequence>
<proteinExistence type="predicted"/>
<dbReference type="EMBL" id="RCMK01000310">
    <property type="protein sequence ID" value="KAG2937287.1"/>
    <property type="molecule type" value="Genomic_DNA"/>
</dbReference>
<evidence type="ECO:0000313" key="3">
    <source>
        <dbReference type="EMBL" id="KAG2937287.1"/>
    </source>
</evidence>
<dbReference type="Proteomes" id="UP000251314">
    <property type="component" value="Unassembled WGS sequence"/>
</dbReference>
<evidence type="ECO:0000313" key="6">
    <source>
        <dbReference type="EMBL" id="KAG6967104.1"/>
    </source>
</evidence>
<evidence type="ECO:0000313" key="5">
    <source>
        <dbReference type="EMBL" id="KAG3220224.1"/>
    </source>
</evidence>
<dbReference type="AlphaFoldDB" id="A0A329SJI2"/>
<dbReference type="EMBL" id="MJFZ01000126">
    <property type="protein sequence ID" value="RAW36899.1"/>
    <property type="molecule type" value="Genomic_DNA"/>
</dbReference>
<organism evidence="7 8">
    <name type="scientific">Phytophthora cactorum</name>
    <dbReference type="NCBI Taxonomy" id="29920"/>
    <lineage>
        <taxon>Eukaryota</taxon>
        <taxon>Sar</taxon>
        <taxon>Stramenopiles</taxon>
        <taxon>Oomycota</taxon>
        <taxon>Peronosporomycetes</taxon>
        <taxon>Peronosporales</taxon>
        <taxon>Peronosporaceae</taxon>
        <taxon>Phytophthora</taxon>
    </lineage>
</organism>
<reference evidence="7 8" key="1">
    <citation type="submission" date="2018-01" db="EMBL/GenBank/DDBJ databases">
        <title>Draft genome of the strawberry crown rot pathogen Phytophthora cactorum.</title>
        <authorList>
            <person name="Armitage A.D."/>
            <person name="Lysoe E."/>
            <person name="Nellist C.F."/>
            <person name="Harrison R.J."/>
            <person name="Brurberg M.B."/>
        </authorList>
    </citation>
    <scope>NUCLEOTIDE SEQUENCE [LARGE SCALE GENOMIC DNA]</scope>
    <source>
        <strain evidence="7 8">10300</strain>
    </source>
</reference>
<evidence type="ECO:0000313" key="4">
    <source>
        <dbReference type="EMBL" id="KAG2982180.1"/>
    </source>
</evidence>